<comment type="caution">
    <text evidence="2">The sequence shown here is derived from an EMBL/GenBank/DDBJ whole genome shotgun (WGS) entry which is preliminary data.</text>
</comment>
<dbReference type="AlphaFoldDB" id="A0A645EIK3"/>
<accession>A0A645EIK3</accession>
<proteinExistence type="predicted"/>
<organism evidence="2">
    <name type="scientific">bioreactor metagenome</name>
    <dbReference type="NCBI Taxonomy" id="1076179"/>
    <lineage>
        <taxon>unclassified sequences</taxon>
        <taxon>metagenomes</taxon>
        <taxon>ecological metagenomes</taxon>
    </lineage>
</organism>
<reference evidence="2" key="1">
    <citation type="submission" date="2019-08" db="EMBL/GenBank/DDBJ databases">
        <authorList>
            <person name="Kucharzyk K."/>
            <person name="Murdoch R.W."/>
            <person name="Higgins S."/>
            <person name="Loffler F."/>
        </authorList>
    </citation>
    <scope>NUCLEOTIDE SEQUENCE</scope>
</reference>
<sequence>MAGLIAKPHHLIFNAGAIARANALYFAAVQRRAADVVQDDAVGLLVGVGDVADHFVFGTTRCHKAERHDRLVAVLHFHLVKVDAAAVGAGRGAGFKAAQRNAQRAQAVAEAHGGVLAVRPAGIAGFAHINFARKVGAGGKHHRTRGIRGAQPGDDPGHFAVL</sequence>
<gene>
    <name evidence="2" type="ORF">SDC9_149060</name>
</gene>
<dbReference type="AntiFam" id="ANF00154">
    <property type="entry name" value="Shadow ORF (opposite mnmG)"/>
</dbReference>
<dbReference type="EMBL" id="VSSQ01047826">
    <property type="protein sequence ID" value="MPN01848.1"/>
    <property type="molecule type" value="Genomic_DNA"/>
</dbReference>
<feature type="region of interest" description="Disordered" evidence="1">
    <location>
        <begin position="139"/>
        <end position="162"/>
    </location>
</feature>
<evidence type="ECO:0000313" key="2">
    <source>
        <dbReference type="EMBL" id="MPN01848.1"/>
    </source>
</evidence>
<evidence type="ECO:0000256" key="1">
    <source>
        <dbReference type="SAM" id="MobiDB-lite"/>
    </source>
</evidence>
<name>A0A645EIK3_9ZZZZ</name>
<protein>
    <submittedName>
        <fullName evidence="2">Uncharacterized protein</fullName>
    </submittedName>
</protein>